<accession>A0A8H3FH09</accession>
<evidence type="ECO:0000256" key="1">
    <source>
        <dbReference type="ARBA" id="ARBA00022729"/>
    </source>
</evidence>
<dbReference type="InterPro" id="IPR051299">
    <property type="entry name" value="AB_hydrolase_lip/est"/>
</dbReference>
<dbReference type="AlphaFoldDB" id="A0A8H3FH09"/>
<dbReference type="InterPro" id="IPR002921">
    <property type="entry name" value="Fungal_lipase-type"/>
</dbReference>
<name>A0A8H3FH09_9LECA</name>
<feature type="chain" id="PRO_5035002956" description="Fungal lipase-type domain-containing protein" evidence="3">
    <location>
        <begin position="22"/>
        <end position="350"/>
    </location>
</feature>
<dbReference type="OrthoDB" id="438440at2759"/>
<evidence type="ECO:0000313" key="5">
    <source>
        <dbReference type="EMBL" id="CAF9923520.1"/>
    </source>
</evidence>
<evidence type="ECO:0000256" key="3">
    <source>
        <dbReference type="SAM" id="SignalP"/>
    </source>
</evidence>
<keyword evidence="6" id="KW-1185">Reference proteome</keyword>
<dbReference type="Proteomes" id="UP000664169">
    <property type="component" value="Unassembled WGS sequence"/>
</dbReference>
<keyword evidence="1 3" id="KW-0732">Signal</keyword>
<dbReference type="GO" id="GO:0016787">
    <property type="term" value="F:hydrolase activity"/>
    <property type="evidence" value="ECO:0007669"/>
    <property type="project" value="UniProtKB-KW"/>
</dbReference>
<evidence type="ECO:0000259" key="4">
    <source>
        <dbReference type="Pfam" id="PF01764"/>
    </source>
</evidence>
<organism evidence="5 6">
    <name type="scientific">Gomphillus americanus</name>
    <dbReference type="NCBI Taxonomy" id="1940652"/>
    <lineage>
        <taxon>Eukaryota</taxon>
        <taxon>Fungi</taxon>
        <taxon>Dikarya</taxon>
        <taxon>Ascomycota</taxon>
        <taxon>Pezizomycotina</taxon>
        <taxon>Lecanoromycetes</taxon>
        <taxon>OSLEUM clade</taxon>
        <taxon>Ostropomycetidae</taxon>
        <taxon>Ostropales</taxon>
        <taxon>Graphidaceae</taxon>
        <taxon>Gomphilloideae</taxon>
        <taxon>Gomphillus</taxon>
    </lineage>
</organism>
<gene>
    <name evidence="5" type="ORF">GOMPHAMPRED_002860</name>
</gene>
<dbReference type="PANTHER" id="PTHR46640:SF1">
    <property type="entry name" value="FUNGAL LIPASE-LIKE DOMAIN-CONTAINING PROTEIN-RELATED"/>
    <property type="match status" value="1"/>
</dbReference>
<dbReference type="Pfam" id="PF01764">
    <property type="entry name" value="Lipase_3"/>
    <property type="match status" value="1"/>
</dbReference>
<dbReference type="CDD" id="cd00519">
    <property type="entry name" value="Lipase_3"/>
    <property type="match status" value="1"/>
</dbReference>
<protein>
    <recommendedName>
        <fullName evidence="4">Fungal lipase-type domain-containing protein</fullName>
    </recommendedName>
</protein>
<dbReference type="EMBL" id="CAJPDQ010000019">
    <property type="protein sequence ID" value="CAF9923520.1"/>
    <property type="molecule type" value="Genomic_DNA"/>
</dbReference>
<feature type="domain" description="Fungal lipase-type" evidence="4">
    <location>
        <begin position="100"/>
        <end position="246"/>
    </location>
</feature>
<dbReference type="PANTHER" id="PTHR46640">
    <property type="entry name" value="TRIACYLGLYCEROL LIPASE, PUTATIVE (AFU_ORTHOLOGUE AFUA_6G06510)-RELATED"/>
    <property type="match status" value="1"/>
</dbReference>
<proteinExistence type="predicted"/>
<dbReference type="SUPFAM" id="SSF53474">
    <property type="entry name" value="alpha/beta-Hydrolases"/>
    <property type="match status" value="1"/>
</dbReference>
<keyword evidence="2" id="KW-0378">Hydrolase</keyword>
<dbReference type="InterPro" id="IPR029058">
    <property type="entry name" value="AB_hydrolase_fold"/>
</dbReference>
<evidence type="ECO:0000313" key="6">
    <source>
        <dbReference type="Proteomes" id="UP000664169"/>
    </source>
</evidence>
<feature type="signal peptide" evidence="3">
    <location>
        <begin position="1"/>
        <end position="21"/>
    </location>
</feature>
<comment type="caution">
    <text evidence="5">The sequence shown here is derived from an EMBL/GenBank/DDBJ whole genome shotgun (WGS) entry which is preliminary data.</text>
</comment>
<dbReference type="Gene3D" id="3.40.50.1820">
    <property type="entry name" value="alpha/beta hydrolase"/>
    <property type="match status" value="1"/>
</dbReference>
<reference evidence="5" key="1">
    <citation type="submission" date="2021-03" db="EMBL/GenBank/DDBJ databases">
        <authorList>
            <person name="Tagirdzhanova G."/>
        </authorList>
    </citation>
    <scope>NUCLEOTIDE SEQUENCE</scope>
</reference>
<dbReference type="GO" id="GO:0006629">
    <property type="term" value="P:lipid metabolic process"/>
    <property type="evidence" value="ECO:0007669"/>
    <property type="project" value="InterPro"/>
</dbReference>
<evidence type="ECO:0000256" key="2">
    <source>
        <dbReference type="ARBA" id="ARBA00022801"/>
    </source>
</evidence>
<sequence length="350" mass="38831">MTMITAIALFCFLVLSGIAAAFNRTVSLPLFFELEELSRLVAISYCIGNTGVQEPFECLSHCSEFKDFQLVETWSNGIIEASSAGYIVLSHAPNVPRIIAVFRGTHSFADAVKDLTTSPAEYLPYPENDVSASCTNCTVHSGFMGAWNETKPIVMPVLQQLIKEHPSYKVVLTGHSLGGAISALAALELEARGVNVTITTFGEPRLGNKNMAEYMDKIFPWNVPESDAKYRRVTHADDPVPLLPFESWGWNMHGGEIYISKAGLPPSVSDLERCEGPVDERCIQGSAGNSAISSEVTGNSQRVLGLPRSWHLWQLLFAHREYFWRIGLCFDPQWRDYHPSDPEKDLTSQE</sequence>